<protein>
    <submittedName>
        <fullName evidence="1">Calcium-dependent protein kinase 16</fullName>
    </submittedName>
</protein>
<evidence type="ECO:0000313" key="2">
    <source>
        <dbReference type="Proteomes" id="UP001642464"/>
    </source>
</evidence>
<reference evidence="1 2" key="1">
    <citation type="submission" date="2024-02" db="EMBL/GenBank/DDBJ databases">
        <authorList>
            <person name="Chen Y."/>
            <person name="Shah S."/>
            <person name="Dougan E. K."/>
            <person name="Thang M."/>
            <person name="Chan C."/>
        </authorList>
    </citation>
    <scope>NUCLEOTIDE SEQUENCE [LARGE SCALE GENOMIC DNA]</scope>
</reference>
<accession>A0ABP0HJD2</accession>
<dbReference type="Proteomes" id="UP001642464">
    <property type="component" value="Unassembled WGS sequence"/>
</dbReference>
<sequence length="67" mass="7342">MELCGGGDLDKHMQRQKGPYSEHQAAILMEQILKSAAELHGRAACLSTCAQRESPVIGHGNWSFFPC</sequence>
<evidence type="ECO:0000313" key="1">
    <source>
        <dbReference type="EMBL" id="CAK8990329.1"/>
    </source>
</evidence>
<gene>
    <name evidence="1" type="ORF">SCF082_LOCUS2173</name>
</gene>
<dbReference type="Gene3D" id="1.10.510.10">
    <property type="entry name" value="Transferase(Phosphotransferase) domain 1"/>
    <property type="match status" value="1"/>
</dbReference>
<keyword evidence="1" id="KW-0418">Kinase</keyword>
<proteinExistence type="predicted"/>
<dbReference type="EMBL" id="CAXAMM010001091">
    <property type="protein sequence ID" value="CAK8990329.1"/>
    <property type="molecule type" value="Genomic_DNA"/>
</dbReference>
<comment type="caution">
    <text evidence="1">The sequence shown here is derived from an EMBL/GenBank/DDBJ whole genome shotgun (WGS) entry which is preliminary data.</text>
</comment>
<name>A0ABP0HJD2_9DINO</name>
<dbReference type="InterPro" id="IPR011009">
    <property type="entry name" value="Kinase-like_dom_sf"/>
</dbReference>
<organism evidence="1 2">
    <name type="scientific">Durusdinium trenchii</name>
    <dbReference type="NCBI Taxonomy" id="1381693"/>
    <lineage>
        <taxon>Eukaryota</taxon>
        <taxon>Sar</taxon>
        <taxon>Alveolata</taxon>
        <taxon>Dinophyceae</taxon>
        <taxon>Suessiales</taxon>
        <taxon>Symbiodiniaceae</taxon>
        <taxon>Durusdinium</taxon>
    </lineage>
</organism>
<dbReference type="SUPFAM" id="SSF56112">
    <property type="entry name" value="Protein kinase-like (PK-like)"/>
    <property type="match status" value="1"/>
</dbReference>
<keyword evidence="1" id="KW-0808">Transferase</keyword>
<dbReference type="GO" id="GO:0016301">
    <property type="term" value="F:kinase activity"/>
    <property type="evidence" value="ECO:0007669"/>
    <property type="project" value="UniProtKB-KW"/>
</dbReference>
<keyword evidence="2" id="KW-1185">Reference proteome</keyword>